<evidence type="ECO:0000259" key="1">
    <source>
        <dbReference type="PROSITE" id="PS51833"/>
    </source>
</evidence>
<evidence type="ECO:0000313" key="2">
    <source>
        <dbReference type="EMBL" id="HHI98215.1"/>
    </source>
</evidence>
<dbReference type="EMBL" id="DROK01000301">
    <property type="protein sequence ID" value="HHI98215.1"/>
    <property type="molecule type" value="Genomic_DNA"/>
</dbReference>
<dbReference type="InterPro" id="IPR013976">
    <property type="entry name" value="HDOD"/>
</dbReference>
<dbReference type="PANTHER" id="PTHR33525:SF3">
    <property type="entry name" value="RIBONUCLEASE Y"/>
    <property type="match status" value="1"/>
</dbReference>
<dbReference type="PANTHER" id="PTHR33525">
    <property type="match status" value="1"/>
</dbReference>
<dbReference type="AlphaFoldDB" id="A0A7V5P1Q0"/>
<comment type="caution">
    <text evidence="2">The sequence shown here is derived from an EMBL/GenBank/DDBJ whole genome shotgun (WGS) entry which is preliminary data.</text>
</comment>
<dbReference type="Gene3D" id="1.10.3210.10">
    <property type="entry name" value="Hypothetical protein af1432"/>
    <property type="match status" value="1"/>
</dbReference>
<organism evidence="2">
    <name type="scientific">Thermodesulfatator atlanticus</name>
    <dbReference type="NCBI Taxonomy" id="501497"/>
    <lineage>
        <taxon>Bacteria</taxon>
        <taxon>Pseudomonadati</taxon>
        <taxon>Thermodesulfobacteriota</taxon>
        <taxon>Thermodesulfobacteria</taxon>
        <taxon>Thermodesulfobacteriales</taxon>
        <taxon>Thermodesulfatatoraceae</taxon>
        <taxon>Thermodesulfatator</taxon>
    </lineage>
</organism>
<dbReference type="InterPro" id="IPR052340">
    <property type="entry name" value="RNase_Y/CdgJ"/>
</dbReference>
<protein>
    <submittedName>
        <fullName evidence="2">HDOD domain-containing protein</fullName>
    </submittedName>
</protein>
<dbReference type="Pfam" id="PF08668">
    <property type="entry name" value="HDOD"/>
    <property type="match status" value="1"/>
</dbReference>
<feature type="domain" description="HDOD" evidence="1">
    <location>
        <begin position="27"/>
        <end position="216"/>
    </location>
</feature>
<reference evidence="2" key="1">
    <citation type="journal article" date="2020" name="mSystems">
        <title>Genome- and Community-Level Interaction Insights into Carbon Utilization and Element Cycling Functions of Hydrothermarchaeota in Hydrothermal Sediment.</title>
        <authorList>
            <person name="Zhou Z."/>
            <person name="Liu Y."/>
            <person name="Xu W."/>
            <person name="Pan J."/>
            <person name="Luo Z.H."/>
            <person name="Li M."/>
        </authorList>
    </citation>
    <scope>NUCLEOTIDE SEQUENCE [LARGE SCALE GENOMIC DNA]</scope>
    <source>
        <strain evidence="2">HyVt-533</strain>
    </source>
</reference>
<dbReference type="SUPFAM" id="SSF109604">
    <property type="entry name" value="HD-domain/PDEase-like"/>
    <property type="match status" value="1"/>
</dbReference>
<dbReference type="SUPFAM" id="SSF55781">
    <property type="entry name" value="GAF domain-like"/>
    <property type="match status" value="1"/>
</dbReference>
<proteinExistence type="predicted"/>
<gene>
    <name evidence="2" type="ORF">ENJ96_10280</name>
</gene>
<dbReference type="PROSITE" id="PS51833">
    <property type="entry name" value="HDOD"/>
    <property type="match status" value="1"/>
</dbReference>
<dbReference type="Gene3D" id="3.30.450.40">
    <property type="match status" value="1"/>
</dbReference>
<accession>A0A7V5P1Q0</accession>
<dbReference type="InterPro" id="IPR029016">
    <property type="entry name" value="GAF-like_dom_sf"/>
</dbReference>
<sequence length="455" mass="51585">MIAHKKSFQQSFNWREISTLLLERGELPATSRILKIVGNVEPEDQLSAQDLAALILKDFGLTKKVLRLANSCFYNPNGIEIATVSKAIIFLGFNVIKKIALATNYLEEILRKTSSKNRALVLSLLSRSFFAAFMLARLDRALHLSQEELFISALFYRLVRVLLALHLPEEYLTLVQLERRDPVKAREALYLIGERLGKAWSFPSSLVDILEGSPKEKEEKHLAALVADFDHAVQAVLERNDHEPLKRFCKDHAVDPKMVASLVEGAYQAVKDLHRPFAKYLKFCEGGEERGEEPAFQHEEFFQKALAEITALLASPGQKYQEVLFMVLETICRAFECESVLFGLFKVKEGALSIRYAVGQRNGALKDKVLPVGEVLKEIFRKKTEWAGKKSTIPEFDKIDLPEADILFSPLIVWERPLGMIMALRKRPFSSEESQKVAILRNLAVMSIVQTQRAK</sequence>
<dbReference type="Proteomes" id="UP000886101">
    <property type="component" value="Unassembled WGS sequence"/>
</dbReference>
<name>A0A7V5P1Q0_9BACT</name>